<gene>
    <name evidence="1" type="ORF">PILCRDRAFT_122038</name>
</gene>
<evidence type="ECO:0000313" key="1">
    <source>
        <dbReference type="EMBL" id="KIM92401.1"/>
    </source>
</evidence>
<dbReference type="EMBL" id="KN832970">
    <property type="protein sequence ID" value="KIM92401.1"/>
    <property type="molecule type" value="Genomic_DNA"/>
</dbReference>
<accession>A0A0C3GPB9</accession>
<protein>
    <submittedName>
        <fullName evidence="1">Uncharacterized protein</fullName>
    </submittedName>
</protein>
<organism evidence="1 2">
    <name type="scientific">Piloderma croceum (strain F 1598)</name>
    <dbReference type="NCBI Taxonomy" id="765440"/>
    <lineage>
        <taxon>Eukaryota</taxon>
        <taxon>Fungi</taxon>
        <taxon>Dikarya</taxon>
        <taxon>Basidiomycota</taxon>
        <taxon>Agaricomycotina</taxon>
        <taxon>Agaricomycetes</taxon>
        <taxon>Agaricomycetidae</taxon>
        <taxon>Atheliales</taxon>
        <taxon>Atheliaceae</taxon>
        <taxon>Piloderma</taxon>
    </lineage>
</organism>
<dbReference type="AlphaFoldDB" id="A0A0C3GPB9"/>
<dbReference type="InParanoid" id="A0A0C3GPB9"/>
<reference evidence="2" key="2">
    <citation type="submission" date="2015-01" db="EMBL/GenBank/DDBJ databases">
        <title>Evolutionary Origins and Diversification of the Mycorrhizal Mutualists.</title>
        <authorList>
            <consortium name="DOE Joint Genome Institute"/>
            <consortium name="Mycorrhizal Genomics Consortium"/>
            <person name="Kohler A."/>
            <person name="Kuo A."/>
            <person name="Nagy L.G."/>
            <person name="Floudas D."/>
            <person name="Copeland A."/>
            <person name="Barry K.W."/>
            <person name="Cichocki N."/>
            <person name="Veneault-Fourrey C."/>
            <person name="LaButti K."/>
            <person name="Lindquist E.A."/>
            <person name="Lipzen A."/>
            <person name="Lundell T."/>
            <person name="Morin E."/>
            <person name="Murat C."/>
            <person name="Riley R."/>
            <person name="Ohm R."/>
            <person name="Sun H."/>
            <person name="Tunlid A."/>
            <person name="Henrissat B."/>
            <person name="Grigoriev I.V."/>
            <person name="Hibbett D.S."/>
            <person name="Martin F."/>
        </authorList>
    </citation>
    <scope>NUCLEOTIDE SEQUENCE [LARGE SCALE GENOMIC DNA]</scope>
    <source>
        <strain evidence="2">F 1598</strain>
    </source>
</reference>
<name>A0A0C3GPB9_PILCF</name>
<sequence length="105" mass="10946">MSAGPPVVTGTRHGDGILMWGQSQGQGCFGVGGLFLRSLLLLPPFLPKHHVPLIPASFLNTFPSHIATFCFSLILTALLNTFNTACCSTCCAFAPSSSSLCTSAS</sequence>
<reference evidence="1 2" key="1">
    <citation type="submission" date="2014-04" db="EMBL/GenBank/DDBJ databases">
        <authorList>
            <consortium name="DOE Joint Genome Institute"/>
            <person name="Kuo A."/>
            <person name="Tarkka M."/>
            <person name="Buscot F."/>
            <person name="Kohler A."/>
            <person name="Nagy L.G."/>
            <person name="Floudas D."/>
            <person name="Copeland A."/>
            <person name="Barry K.W."/>
            <person name="Cichocki N."/>
            <person name="Veneault-Fourrey C."/>
            <person name="LaButti K."/>
            <person name="Lindquist E.A."/>
            <person name="Lipzen A."/>
            <person name="Lundell T."/>
            <person name="Morin E."/>
            <person name="Murat C."/>
            <person name="Sun H."/>
            <person name="Tunlid A."/>
            <person name="Henrissat B."/>
            <person name="Grigoriev I.V."/>
            <person name="Hibbett D.S."/>
            <person name="Martin F."/>
            <person name="Nordberg H.P."/>
            <person name="Cantor M.N."/>
            <person name="Hua S.X."/>
        </authorList>
    </citation>
    <scope>NUCLEOTIDE SEQUENCE [LARGE SCALE GENOMIC DNA]</scope>
    <source>
        <strain evidence="1 2">F 1598</strain>
    </source>
</reference>
<dbReference type="HOGENOM" id="CLU_2237590_0_0_1"/>
<keyword evidence="2" id="KW-1185">Reference proteome</keyword>
<evidence type="ECO:0000313" key="2">
    <source>
        <dbReference type="Proteomes" id="UP000054166"/>
    </source>
</evidence>
<proteinExistence type="predicted"/>
<dbReference type="Proteomes" id="UP000054166">
    <property type="component" value="Unassembled WGS sequence"/>
</dbReference>